<dbReference type="InterPro" id="IPR050266">
    <property type="entry name" value="AB_hydrolase_sf"/>
</dbReference>
<dbReference type="PANTHER" id="PTHR43798">
    <property type="entry name" value="MONOACYLGLYCEROL LIPASE"/>
    <property type="match status" value="1"/>
</dbReference>
<dbReference type="InterPro" id="IPR000073">
    <property type="entry name" value="AB_hydrolase_1"/>
</dbReference>
<dbReference type="SUPFAM" id="SSF53474">
    <property type="entry name" value="alpha/beta-Hydrolases"/>
    <property type="match status" value="1"/>
</dbReference>
<feature type="domain" description="AB hydrolase-1" evidence="2">
    <location>
        <begin position="51"/>
        <end position="207"/>
    </location>
</feature>
<feature type="signal peptide" evidence="1">
    <location>
        <begin position="1"/>
        <end position="20"/>
    </location>
</feature>
<sequence length="303" mass="32565">MNWRVILAVSILVSWLAACGSSKLDSGQLQVHQASVNGVVLSYEQQGKGEIVVLVHGAIADYRAWDATRDAVAAHYRVIAPSNRYFGSASWPDDGARFSMQTHADDLAAFIRALNAGPVNLVGWSYGADICLVVAVQHPELVKSVFAFEPSLTTFVTDASDRQTISNDQRQAFGPAFMASKRGDQQAALRPFVDGVNGSPGTYDQLPAPVRTVLSENARTIPLQLNAPPPPAITCTDLGRISQPVAIARGTSTRPFFRIAADTANRCIPGSSLVLLQGGRHLAPVEMPKEFNAALLGFLSRQR</sequence>
<dbReference type="Gene3D" id="3.40.50.1820">
    <property type="entry name" value="alpha/beta hydrolase"/>
    <property type="match status" value="1"/>
</dbReference>
<evidence type="ECO:0000259" key="2">
    <source>
        <dbReference type="Pfam" id="PF00561"/>
    </source>
</evidence>
<dbReference type="Pfam" id="PF00561">
    <property type="entry name" value="Abhydrolase_1"/>
    <property type="match status" value="1"/>
</dbReference>
<evidence type="ECO:0000256" key="1">
    <source>
        <dbReference type="SAM" id="SignalP"/>
    </source>
</evidence>
<dbReference type="GO" id="GO:0016020">
    <property type="term" value="C:membrane"/>
    <property type="evidence" value="ECO:0007669"/>
    <property type="project" value="TreeGrafter"/>
</dbReference>
<dbReference type="EMBL" id="BPUS01000018">
    <property type="protein sequence ID" value="GJH28915.1"/>
    <property type="molecule type" value="Genomic_DNA"/>
</dbReference>
<accession>A0AA37IFN1</accession>
<dbReference type="PROSITE" id="PS51257">
    <property type="entry name" value="PROKAR_LIPOPROTEIN"/>
    <property type="match status" value="1"/>
</dbReference>
<dbReference type="AlphaFoldDB" id="A0AA37IFN1"/>
<dbReference type="PANTHER" id="PTHR43798:SF33">
    <property type="entry name" value="HYDROLASE, PUTATIVE (AFU_ORTHOLOGUE AFUA_2G14860)-RELATED"/>
    <property type="match status" value="1"/>
</dbReference>
<proteinExistence type="predicted"/>
<feature type="chain" id="PRO_5041385838" evidence="1">
    <location>
        <begin position="21"/>
        <end position="303"/>
    </location>
</feature>
<name>A0AA37IFN1_9BURK</name>
<reference evidence="3" key="1">
    <citation type="submission" date="2022-09" db="EMBL/GenBank/DDBJ databases">
        <title>Isolation and characterization of 3-chlorobenzoate degrading bacteria from soils in Shizuoka.</title>
        <authorList>
            <person name="Ifat A."/>
            <person name="Ogawa N."/>
            <person name="Kimbara K."/>
            <person name="Moriuchi R."/>
            <person name="Dohra H."/>
            <person name="Shintani M."/>
        </authorList>
    </citation>
    <scope>NUCLEOTIDE SEQUENCE</scope>
    <source>
        <strain evidence="3">19CS4-2</strain>
    </source>
</reference>
<dbReference type="GO" id="GO:0016787">
    <property type="term" value="F:hydrolase activity"/>
    <property type="evidence" value="ECO:0007669"/>
    <property type="project" value="UniProtKB-KW"/>
</dbReference>
<dbReference type="Proteomes" id="UP001055111">
    <property type="component" value="Unassembled WGS sequence"/>
</dbReference>
<comment type="caution">
    <text evidence="3">The sequence shown here is derived from an EMBL/GenBank/DDBJ whole genome shotgun (WGS) entry which is preliminary data.</text>
</comment>
<dbReference type="RefSeq" id="WP_238215940.1">
    <property type="nucleotide sequence ID" value="NZ_BPUS01000018.1"/>
</dbReference>
<organism evidence="3 4">
    <name type="scientific">Caballeronia novacaledonica</name>
    <dbReference type="NCBI Taxonomy" id="1544861"/>
    <lineage>
        <taxon>Bacteria</taxon>
        <taxon>Pseudomonadati</taxon>
        <taxon>Pseudomonadota</taxon>
        <taxon>Betaproteobacteria</taxon>
        <taxon>Burkholderiales</taxon>
        <taxon>Burkholderiaceae</taxon>
        <taxon>Caballeronia</taxon>
    </lineage>
</organism>
<keyword evidence="1" id="KW-0732">Signal</keyword>
<evidence type="ECO:0000313" key="3">
    <source>
        <dbReference type="EMBL" id="GJH28915.1"/>
    </source>
</evidence>
<gene>
    <name evidence="3" type="ORF">CBA19CS42_30385</name>
</gene>
<keyword evidence="3" id="KW-0378">Hydrolase</keyword>
<dbReference type="InterPro" id="IPR029058">
    <property type="entry name" value="AB_hydrolase_fold"/>
</dbReference>
<evidence type="ECO:0000313" key="4">
    <source>
        <dbReference type="Proteomes" id="UP001055111"/>
    </source>
</evidence>
<protein>
    <submittedName>
        <fullName evidence="3">Alpha/beta hydrolase</fullName>
    </submittedName>
</protein>